<dbReference type="AlphaFoldDB" id="A0A172RZ21"/>
<dbReference type="RefSeq" id="WP_066663337.1">
    <property type="nucleotide sequence ID" value="NZ_CP011402.1"/>
</dbReference>
<dbReference type="InterPro" id="IPR027417">
    <property type="entry name" value="P-loop_NTPase"/>
</dbReference>
<sequence length="196" mass="21434">MLFILTGEFEIGKTRWLEAELAYLRANGVPAAGVIAPGIWERTPDGFEKRGIDNVLLPEGRRIRFALRRDLSGDGVPEAAHANETCTKWRIEEDAVNQVNELFSTLAAQRNDVVAFPSLLVVDELGPLELVRGAGLTQAMALLDMGPSAAYPHALIIVRSSLVECACERFASAWGEHVILQPDDQSGNLLHANLLH</sequence>
<accession>A0A172RZ21</accession>
<evidence type="ECO:0000313" key="1">
    <source>
        <dbReference type="EMBL" id="SEO74035.1"/>
    </source>
</evidence>
<dbReference type="Proteomes" id="UP000182975">
    <property type="component" value="Unassembled WGS sequence"/>
</dbReference>
<reference evidence="2" key="1">
    <citation type="submission" date="2016-10" db="EMBL/GenBank/DDBJ databases">
        <authorList>
            <person name="Varghese N."/>
        </authorList>
    </citation>
    <scope>NUCLEOTIDE SEQUENCE [LARGE SCALE GENOMIC DNA]</scope>
    <source>
        <strain evidence="2">DSM 21843</strain>
    </source>
</reference>
<dbReference type="EMBL" id="FOEC01000005">
    <property type="protein sequence ID" value="SEO74035.1"/>
    <property type="molecule type" value="Genomic_DNA"/>
</dbReference>
<dbReference type="OrthoDB" id="3190883at2"/>
<dbReference type="KEGG" id="ddt:AAY81_07385"/>
<keyword evidence="2" id="KW-1185">Reference proteome</keyword>
<evidence type="ECO:0000313" key="2">
    <source>
        <dbReference type="Proteomes" id="UP000182975"/>
    </source>
</evidence>
<proteinExistence type="predicted"/>
<gene>
    <name evidence="1" type="ORF">SAMN02910314_01043</name>
</gene>
<name>A0A172RZ21_9ACTN</name>
<organism evidence="1 2">
    <name type="scientific">Denitrobacterium detoxificans</name>
    <dbReference type="NCBI Taxonomy" id="79604"/>
    <lineage>
        <taxon>Bacteria</taxon>
        <taxon>Bacillati</taxon>
        <taxon>Actinomycetota</taxon>
        <taxon>Coriobacteriia</taxon>
        <taxon>Eggerthellales</taxon>
        <taxon>Eggerthellaceae</taxon>
        <taxon>Denitrobacterium</taxon>
    </lineage>
</organism>
<dbReference type="Gene3D" id="3.40.50.300">
    <property type="entry name" value="P-loop containing nucleotide triphosphate hydrolases"/>
    <property type="match status" value="1"/>
</dbReference>
<protein>
    <submittedName>
        <fullName evidence="1">NTPase</fullName>
    </submittedName>
</protein>